<evidence type="ECO:0000313" key="2">
    <source>
        <dbReference type="EMBL" id="SNS87126.1"/>
    </source>
</evidence>
<feature type="transmembrane region" description="Helical" evidence="1">
    <location>
        <begin position="107"/>
        <end position="133"/>
    </location>
</feature>
<evidence type="ECO:0000313" key="3">
    <source>
        <dbReference type="Proteomes" id="UP000198284"/>
    </source>
</evidence>
<dbReference type="OrthoDB" id="9801773at2"/>
<keyword evidence="1" id="KW-1133">Transmembrane helix</keyword>
<protein>
    <submittedName>
        <fullName evidence="2">Uncharacterized protein</fullName>
    </submittedName>
</protein>
<evidence type="ECO:0000256" key="1">
    <source>
        <dbReference type="SAM" id="Phobius"/>
    </source>
</evidence>
<dbReference type="RefSeq" id="WP_089399826.1">
    <property type="nucleotide sequence ID" value="NZ_FZOT01000008.1"/>
</dbReference>
<dbReference type="Proteomes" id="UP000198284">
    <property type="component" value="Unassembled WGS sequence"/>
</dbReference>
<name>A0A239I020_9BURK</name>
<reference evidence="2 3" key="1">
    <citation type="submission" date="2017-06" db="EMBL/GenBank/DDBJ databases">
        <authorList>
            <person name="Kim H.J."/>
            <person name="Triplett B.A."/>
        </authorList>
    </citation>
    <scope>NUCLEOTIDE SEQUENCE [LARGE SCALE GENOMIC DNA]</scope>
    <source>
        <strain evidence="2 3">U15</strain>
    </source>
</reference>
<feature type="transmembrane region" description="Helical" evidence="1">
    <location>
        <begin position="6"/>
        <end position="29"/>
    </location>
</feature>
<proteinExistence type="predicted"/>
<keyword evidence="1" id="KW-0812">Transmembrane</keyword>
<dbReference type="AlphaFoldDB" id="A0A239I020"/>
<accession>A0A239I020</accession>
<dbReference type="EMBL" id="FZOT01000008">
    <property type="protein sequence ID" value="SNS87126.1"/>
    <property type="molecule type" value="Genomic_DNA"/>
</dbReference>
<feature type="transmembrane region" description="Helical" evidence="1">
    <location>
        <begin position="145"/>
        <end position="162"/>
    </location>
</feature>
<keyword evidence="1" id="KW-0472">Membrane</keyword>
<sequence length="203" mass="23028">MNVADGQQALAVVLGLLIFHGFIGGLDVVWNHEHLARLPRQGWARTEELLHAGRELIFALLFIGLGWFEWHGVAVAIIACLLLAEFGVTTTDTLLEDETRRLPHSERMLHVILLINFGAIVALLLPLLATWSAQPTSVTFVSHGWQSWALLVIGIVSFAWFLRDMISWRLLRRQPQTQQPALLRPAPEFNQSRPMLKRFRRSS</sequence>
<organism evidence="2 3">
    <name type="scientific">Noviherbaspirillum humi</name>
    <dbReference type="NCBI Taxonomy" id="1688639"/>
    <lineage>
        <taxon>Bacteria</taxon>
        <taxon>Pseudomonadati</taxon>
        <taxon>Pseudomonadota</taxon>
        <taxon>Betaproteobacteria</taxon>
        <taxon>Burkholderiales</taxon>
        <taxon>Oxalobacteraceae</taxon>
        <taxon>Noviherbaspirillum</taxon>
    </lineage>
</organism>
<feature type="transmembrane region" description="Helical" evidence="1">
    <location>
        <begin position="74"/>
        <end position="95"/>
    </location>
</feature>
<gene>
    <name evidence="2" type="ORF">SAMN06265795_10852</name>
</gene>
<keyword evidence="3" id="KW-1185">Reference proteome</keyword>